<dbReference type="Pfam" id="PF00235">
    <property type="entry name" value="Profilin"/>
    <property type="match status" value="1"/>
</dbReference>
<evidence type="ECO:0000313" key="3">
    <source>
        <dbReference type="Proteomes" id="UP001283361"/>
    </source>
</evidence>
<feature type="compositionally biased region" description="Polar residues" evidence="1">
    <location>
        <begin position="60"/>
        <end position="73"/>
    </location>
</feature>
<sequence length="227" mass="24295">MVDFWADFASVYSSHFLGIHMEHTTAVSPRSSVLAASGHQRSYGALGDNPLTGWPEDRSSASPSSDYTNISKQPSDSSLDIIDSPPQCPRMLELMTWSEIIESLQQEGNLKMAAVFDENSQQLAGTDGAMLGSEDAFSITRIMNNSPSTMIYGLFLGGNKFQCLTIDHNTLIGQAGGDVFVALRNRNLLICAVAGLSSTVSCLGIVRNFVGRLVAEGAPEASVPSLM</sequence>
<dbReference type="InterPro" id="IPR048278">
    <property type="entry name" value="PFN"/>
</dbReference>
<gene>
    <name evidence="2" type="ORF">RRG08_009985</name>
</gene>
<dbReference type="EMBL" id="JAWDGP010000571">
    <property type="protein sequence ID" value="KAK3799443.1"/>
    <property type="molecule type" value="Genomic_DNA"/>
</dbReference>
<dbReference type="Proteomes" id="UP001283361">
    <property type="component" value="Unassembled WGS sequence"/>
</dbReference>
<name>A0AAE1B4N6_9GAST</name>
<protein>
    <recommendedName>
        <fullName evidence="4">Profilin</fullName>
    </recommendedName>
</protein>
<evidence type="ECO:0008006" key="4">
    <source>
        <dbReference type="Google" id="ProtNLM"/>
    </source>
</evidence>
<comment type="caution">
    <text evidence="2">The sequence shown here is derived from an EMBL/GenBank/DDBJ whole genome shotgun (WGS) entry which is preliminary data.</text>
</comment>
<feature type="compositionally biased region" description="Low complexity" evidence="1">
    <location>
        <begin position="74"/>
        <end position="83"/>
    </location>
</feature>
<dbReference type="InterPro" id="IPR036140">
    <property type="entry name" value="PFN_sf"/>
</dbReference>
<organism evidence="2 3">
    <name type="scientific">Elysia crispata</name>
    <name type="common">lettuce slug</name>
    <dbReference type="NCBI Taxonomy" id="231223"/>
    <lineage>
        <taxon>Eukaryota</taxon>
        <taxon>Metazoa</taxon>
        <taxon>Spiralia</taxon>
        <taxon>Lophotrochozoa</taxon>
        <taxon>Mollusca</taxon>
        <taxon>Gastropoda</taxon>
        <taxon>Heterobranchia</taxon>
        <taxon>Euthyneura</taxon>
        <taxon>Panpulmonata</taxon>
        <taxon>Sacoglossa</taxon>
        <taxon>Placobranchoidea</taxon>
        <taxon>Plakobranchidae</taxon>
        <taxon>Elysia</taxon>
    </lineage>
</organism>
<evidence type="ECO:0000313" key="2">
    <source>
        <dbReference type="EMBL" id="KAK3799443.1"/>
    </source>
</evidence>
<evidence type="ECO:0000256" key="1">
    <source>
        <dbReference type="SAM" id="MobiDB-lite"/>
    </source>
</evidence>
<reference evidence="2" key="1">
    <citation type="journal article" date="2023" name="G3 (Bethesda)">
        <title>A reference genome for the long-term kleptoplast-retaining sea slug Elysia crispata morphotype clarki.</title>
        <authorList>
            <person name="Eastman K.E."/>
            <person name="Pendleton A.L."/>
            <person name="Shaikh M.A."/>
            <person name="Suttiyut T."/>
            <person name="Ogas R."/>
            <person name="Tomko P."/>
            <person name="Gavelis G."/>
            <person name="Widhalm J.R."/>
            <person name="Wisecaver J.H."/>
        </authorList>
    </citation>
    <scope>NUCLEOTIDE SEQUENCE</scope>
    <source>
        <strain evidence="2">ECLA1</strain>
    </source>
</reference>
<accession>A0AAE1B4N6</accession>
<keyword evidence="3" id="KW-1185">Reference proteome</keyword>
<dbReference type="SUPFAM" id="SSF55770">
    <property type="entry name" value="Profilin (actin-binding protein)"/>
    <property type="match status" value="1"/>
</dbReference>
<feature type="region of interest" description="Disordered" evidence="1">
    <location>
        <begin position="44"/>
        <end position="83"/>
    </location>
</feature>
<proteinExistence type="predicted"/>
<dbReference type="GO" id="GO:0003779">
    <property type="term" value="F:actin binding"/>
    <property type="evidence" value="ECO:0007669"/>
    <property type="project" value="InterPro"/>
</dbReference>
<dbReference type="AlphaFoldDB" id="A0AAE1B4N6"/>
<dbReference type="Gene3D" id="3.30.450.30">
    <property type="entry name" value="Dynein light chain 2a, cytoplasmic"/>
    <property type="match status" value="1"/>
</dbReference>